<dbReference type="InterPro" id="IPR002657">
    <property type="entry name" value="BilAc:Na_symport/Acr3"/>
</dbReference>
<protein>
    <submittedName>
        <fullName evidence="5">Sodium Bile acid symporter family protein</fullName>
    </submittedName>
</protein>
<dbReference type="AlphaFoldDB" id="A0A0U1DHH2"/>
<evidence type="ECO:0000256" key="4">
    <source>
        <dbReference type="ARBA" id="ARBA00023136"/>
    </source>
</evidence>
<keyword evidence="6" id="KW-1185">Reference proteome</keyword>
<organism evidence="5 6">
    <name type="scientific">Mycobacterium europaeum</name>
    <dbReference type="NCBI Taxonomy" id="761804"/>
    <lineage>
        <taxon>Bacteria</taxon>
        <taxon>Bacillati</taxon>
        <taxon>Actinomycetota</taxon>
        <taxon>Actinomycetes</taxon>
        <taxon>Mycobacteriales</taxon>
        <taxon>Mycobacteriaceae</taxon>
        <taxon>Mycobacterium</taxon>
        <taxon>Mycobacterium simiae complex</taxon>
    </lineage>
</organism>
<evidence type="ECO:0000256" key="1">
    <source>
        <dbReference type="ARBA" id="ARBA00004141"/>
    </source>
</evidence>
<evidence type="ECO:0000313" key="6">
    <source>
        <dbReference type="Proteomes" id="UP000199601"/>
    </source>
</evidence>
<evidence type="ECO:0000313" key="5">
    <source>
        <dbReference type="EMBL" id="CQD16507.1"/>
    </source>
</evidence>
<dbReference type="EMBL" id="CTEC01000002">
    <property type="protein sequence ID" value="CQD16507.1"/>
    <property type="molecule type" value="Genomic_DNA"/>
</dbReference>
<accession>A0A0U1DHH2</accession>
<dbReference type="InterPro" id="IPR038770">
    <property type="entry name" value="Na+/solute_symporter_sf"/>
</dbReference>
<evidence type="ECO:0000256" key="2">
    <source>
        <dbReference type="ARBA" id="ARBA00022692"/>
    </source>
</evidence>
<gene>
    <name evidence="5" type="ORF">BN000_03498</name>
</gene>
<dbReference type="RefSeq" id="WP_244275495.1">
    <property type="nucleotide sequence ID" value="NZ_CP157315.1"/>
</dbReference>
<reference evidence="6" key="1">
    <citation type="submission" date="2015-03" db="EMBL/GenBank/DDBJ databases">
        <authorList>
            <person name="Urmite Genomes"/>
        </authorList>
    </citation>
    <scope>NUCLEOTIDE SEQUENCE [LARGE SCALE GENOMIC DNA]</scope>
    <source>
        <strain evidence="6">CSUR P1344</strain>
    </source>
</reference>
<sequence>MADAARIAFQISLFVVILGYGLTARFADAAYLLRLPDLLARSLLAVLVVAPVIAGVLVGVLDLRPQVAIALVTLAVSPLPPLLPRRGEKAGGRPQYGLGLVLVLAVLAVPVISVAAPLIARVFGHQYVASPWAIAELMLMSVVAPLVAGMGIRRRWPALAARIEGPIDHVQRWALPVAMVVLLIAAAPSMWKLLGESTLLAMVLFAGSTVAVGHVLGGPERESSAVLAFASSCRHPATALTIASVNFPNADEHGAVALYGLVTVAVGAVYTFWLRRRAATPSA</sequence>
<dbReference type="Gene3D" id="1.20.1530.20">
    <property type="match status" value="1"/>
</dbReference>
<keyword evidence="3" id="KW-1133">Transmembrane helix</keyword>
<dbReference type="GO" id="GO:0016020">
    <property type="term" value="C:membrane"/>
    <property type="evidence" value="ECO:0007669"/>
    <property type="project" value="UniProtKB-SubCell"/>
</dbReference>
<keyword evidence="4" id="KW-0472">Membrane</keyword>
<dbReference type="Pfam" id="PF01758">
    <property type="entry name" value="SBF"/>
    <property type="match status" value="1"/>
</dbReference>
<dbReference type="Proteomes" id="UP000199601">
    <property type="component" value="Unassembled WGS sequence"/>
</dbReference>
<name>A0A0U1DHH2_9MYCO</name>
<proteinExistence type="predicted"/>
<keyword evidence="2" id="KW-0812">Transmembrane</keyword>
<comment type="subcellular location">
    <subcellularLocation>
        <location evidence="1">Membrane</location>
        <topology evidence="1">Multi-pass membrane protein</topology>
    </subcellularLocation>
</comment>
<evidence type="ECO:0000256" key="3">
    <source>
        <dbReference type="ARBA" id="ARBA00022989"/>
    </source>
</evidence>